<name>A0A3B0YF70_9ZZZZ</name>
<organism evidence="1">
    <name type="scientific">hydrothermal vent metagenome</name>
    <dbReference type="NCBI Taxonomy" id="652676"/>
    <lineage>
        <taxon>unclassified sequences</taxon>
        <taxon>metagenomes</taxon>
        <taxon>ecological metagenomes</taxon>
    </lineage>
</organism>
<accession>A0A3B0YF70</accession>
<dbReference type="InterPro" id="IPR024079">
    <property type="entry name" value="MetalloPept_cat_dom_sf"/>
</dbReference>
<dbReference type="FunFam" id="3.40.390.10:FF:000012">
    <property type="entry name" value="Protein MtfA"/>
    <property type="match status" value="1"/>
</dbReference>
<dbReference type="Gene3D" id="3.40.390.10">
    <property type="entry name" value="Collagenase (Catalytic Domain)"/>
    <property type="match status" value="1"/>
</dbReference>
<dbReference type="InterPro" id="IPR010384">
    <property type="entry name" value="MtfA_fam"/>
</dbReference>
<dbReference type="PANTHER" id="PTHR30164">
    <property type="entry name" value="MTFA PEPTIDASE"/>
    <property type="match status" value="1"/>
</dbReference>
<evidence type="ECO:0000313" key="1">
    <source>
        <dbReference type="EMBL" id="VAW75410.1"/>
    </source>
</evidence>
<dbReference type="SUPFAM" id="SSF55486">
    <property type="entry name" value="Metalloproteases ('zincins'), catalytic domain"/>
    <property type="match status" value="1"/>
</dbReference>
<dbReference type="EMBL" id="UOFK01000076">
    <property type="protein sequence ID" value="VAW75410.1"/>
    <property type="molecule type" value="Genomic_DNA"/>
</dbReference>
<dbReference type="Pfam" id="PF06167">
    <property type="entry name" value="Peptidase_M90"/>
    <property type="match status" value="1"/>
</dbReference>
<dbReference type="InterPro" id="IPR042252">
    <property type="entry name" value="MtfA_N"/>
</dbReference>
<dbReference type="GO" id="GO:0005829">
    <property type="term" value="C:cytosol"/>
    <property type="evidence" value="ECO:0007669"/>
    <property type="project" value="TreeGrafter"/>
</dbReference>
<dbReference type="PANTHER" id="PTHR30164:SF2">
    <property type="entry name" value="PROTEIN MTFA"/>
    <property type="match status" value="1"/>
</dbReference>
<gene>
    <name evidence="1" type="ORF">MNBD_GAMMA13-706</name>
</gene>
<dbReference type="AlphaFoldDB" id="A0A3B0YF70"/>
<dbReference type="GO" id="GO:0008237">
    <property type="term" value="F:metallopeptidase activity"/>
    <property type="evidence" value="ECO:0007669"/>
    <property type="project" value="InterPro"/>
</dbReference>
<dbReference type="GO" id="GO:0004177">
    <property type="term" value="F:aminopeptidase activity"/>
    <property type="evidence" value="ECO:0007669"/>
    <property type="project" value="TreeGrafter"/>
</dbReference>
<dbReference type="Gene3D" id="1.10.472.150">
    <property type="entry name" value="Glucose-regulated metallo-peptidase M90, N-terminal domain"/>
    <property type="match status" value="1"/>
</dbReference>
<sequence length="191" mass="21828">MRVYIAAQACLLILRLDLDYFDGCSEIIVYPDTFVIERKEYDTSGVVHETRRTLAGEAWSRGPVILSWSDARPGAHPHGAASNVILHEFSHKLDMLNGAANGMPPLHRDMVRENWTASLSQAYEKLYQQIERHNHTAIDPYAAENPAEFFAVLTEVFFMQAAHLQHLYPAVYEHLRLFYRQDPLSRTITTA</sequence>
<proteinExistence type="predicted"/>
<reference evidence="1" key="1">
    <citation type="submission" date="2018-06" db="EMBL/GenBank/DDBJ databases">
        <authorList>
            <person name="Zhirakovskaya E."/>
        </authorList>
    </citation>
    <scope>NUCLEOTIDE SEQUENCE</scope>
</reference>
<dbReference type="CDD" id="cd20169">
    <property type="entry name" value="Peptidase_M90_mtfA"/>
    <property type="match status" value="1"/>
</dbReference>
<protein>
    <submittedName>
        <fullName evidence="1">Inner membrane protein</fullName>
    </submittedName>
</protein>